<evidence type="ECO:0000313" key="2">
    <source>
        <dbReference type="Proteomes" id="UP000215914"/>
    </source>
</evidence>
<keyword evidence="2" id="KW-1185">Reference proteome</keyword>
<sequence length="136" mass="16011">MVISREIHQDQSNRSSYYLLLFLRFRVFNGDLYTWKFRRCRRWIPSLTCYVVVSIVDSFAASEISTRLVLSKAKAIFTQVRVQLGQDLQVVSQSYVEERRNWCLPYGLLSSWSFSFEMVNKCVCVHARACVFSFLI</sequence>
<gene>
    <name evidence="1" type="ORF">HannXRQ_Chr04g0125561</name>
</gene>
<dbReference type="Proteomes" id="UP000215914">
    <property type="component" value="Chromosome 4"/>
</dbReference>
<reference evidence="2" key="1">
    <citation type="journal article" date="2017" name="Nature">
        <title>The sunflower genome provides insights into oil metabolism, flowering and Asterid evolution.</title>
        <authorList>
            <person name="Badouin H."/>
            <person name="Gouzy J."/>
            <person name="Grassa C.J."/>
            <person name="Murat F."/>
            <person name="Staton S.E."/>
            <person name="Cottret L."/>
            <person name="Lelandais-Briere C."/>
            <person name="Owens G.L."/>
            <person name="Carrere S."/>
            <person name="Mayjonade B."/>
            <person name="Legrand L."/>
            <person name="Gill N."/>
            <person name="Kane N.C."/>
            <person name="Bowers J.E."/>
            <person name="Hubner S."/>
            <person name="Bellec A."/>
            <person name="Berard A."/>
            <person name="Berges H."/>
            <person name="Blanchet N."/>
            <person name="Boniface M.C."/>
            <person name="Brunel D."/>
            <person name="Catrice O."/>
            <person name="Chaidir N."/>
            <person name="Claudel C."/>
            <person name="Donnadieu C."/>
            <person name="Faraut T."/>
            <person name="Fievet G."/>
            <person name="Helmstetter N."/>
            <person name="King M."/>
            <person name="Knapp S.J."/>
            <person name="Lai Z."/>
            <person name="Le Paslier M.C."/>
            <person name="Lippi Y."/>
            <person name="Lorenzon L."/>
            <person name="Mandel J.R."/>
            <person name="Marage G."/>
            <person name="Marchand G."/>
            <person name="Marquand E."/>
            <person name="Bret-Mestries E."/>
            <person name="Morien E."/>
            <person name="Nambeesan S."/>
            <person name="Nguyen T."/>
            <person name="Pegot-Espagnet P."/>
            <person name="Pouilly N."/>
            <person name="Raftis F."/>
            <person name="Sallet E."/>
            <person name="Schiex T."/>
            <person name="Thomas J."/>
            <person name="Vandecasteele C."/>
            <person name="Vares D."/>
            <person name="Vear F."/>
            <person name="Vautrin S."/>
            <person name="Crespi M."/>
            <person name="Mangin B."/>
            <person name="Burke J.M."/>
            <person name="Salse J."/>
            <person name="Munos S."/>
            <person name="Vincourt P."/>
            <person name="Rieseberg L.H."/>
            <person name="Langlade N.B."/>
        </authorList>
    </citation>
    <scope>NUCLEOTIDE SEQUENCE [LARGE SCALE GENOMIC DNA]</scope>
    <source>
        <strain evidence="2">cv. SF193</strain>
    </source>
</reference>
<protein>
    <submittedName>
        <fullName evidence="1">Uncharacterized protein</fullName>
    </submittedName>
</protein>
<evidence type="ECO:0000313" key="1">
    <source>
        <dbReference type="EMBL" id="OTG29743.1"/>
    </source>
</evidence>
<organism evidence="1 2">
    <name type="scientific">Helianthus annuus</name>
    <name type="common">Common sunflower</name>
    <dbReference type="NCBI Taxonomy" id="4232"/>
    <lineage>
        <taxon>Eukaryota</taxon>
        <taxon>Viridiplantae</taxon>
        <taxon>Streptophyta</taxon>
        <taxon>Embryophyta</taxon>
        <taxon>Tracheophyta</taxon>
        <taxon>Spermatophyta</taxon>
        <taxon>Magnoliopsida</taxon>
        <taxon>eudicotyledons</taxon>
        <taxon>Gunneridae</taxon>
        <taxon>Pentapetalae</taxon>
        <taxon>asterids</taxon>
        <taxon>campanulids</taxon>
        <taxon>Asterales</taxon>
        <taxon>Asteraceae</taxon>
        <taxon>Asteroideae</taxon>
        <taxon>Heliantheae alliance</taxon>
        <taxon>Heliantheae</taxon>
        <taxon>Helianthus</taxon>
    </lineage>
</organism>
<accession>A0A251V3B3</accession>
<name>A0A251V3B3_HELAN</name>
<dbReference type="InParanoid" id="A0A251V3B3"/>
<dbReference type="EMBL" id="CM007893">
    <property type="protein sequence ID" value="OTG29743.1"/>
    <property type="molecule type" value="Genomic_DNA"/>
</dbReference>
<dbReference type="AlphaFoldDB" id="A0A251V3B3"/>
<proteinExistence type="predicted"/>